<evidence type="ECO:0000313" key="17">
    <source>
        <dbReference type="Proteomes" id="UP001057375"/>
    </source>
</evidence>
<dbReference type="InterPro" id="IPR041872">
    <property type="entry name" value="Anticodon_Met"/>
</dbReference>
<evidence type="ECO:0000256" key="12">
    <source>
        <dbReference type="PROSITE-ProRule" id="PRU00209"/>
    </source>
</evidence>
<comment type="catalytic activity">
    <reaction evidence="11">
        <text>tRNA(Met) + L-methionine + ATP = L-methionyl-tRNA(Met) + AMP + diphosphate</text>
        <dbReference type="Rhea" id="RHEA:13481"/>
        <dbReference type="Rhea" id="RHEA-COMP:9667"/>
        <dbReference type="Rhea" id="RHEA-COMP:9698"/>
        <dbReference type="ChEBI" id="CHEBI:30616"/>
        <dbReference type="ChEBI" id="CHEBI:33019"/>
        <dbReference type="ChEBI" id="CHEBI:57844"/>
        <dbReference type="ChEBI" id="CHEBI:78442"/>
        <dbReference type="ChEBI" id="CHEBI:78530"/>
        <dbReference type="ChEBI" id="CHEBI:456215"/>
        <dbReference type="EC" id="6.1.1.10"/>
    </reaction>
</comment>
<dbReference type="EMBL" id="BQXS01010178">
    <property type="protein sequence ID" value="GKT33232.1"/>
    <property type="molecule type" value="Genomic_DNA"/>
</dbReference>
<dbReference type="EC" id="6.1.1.10" evidence="1"/>
<gene>
    <name evidence="16" type="ORF">ADUPG1_007210</name>
</gene>
<keyword evidence="9 13" id="KW-0030">Aminoacyl-tRNA synthetase</keyword>
<dbReference type="InterPro" id="IPR002547">
    <property type="entry name" value="tRNA-bd_dom"/>
</dbReference>
<comment type="similarity">
    <text evidence="13">Belongs to the class-I aminoacyl-tRNA synthetase family.</text>
</comment>
<dbReference type="Gene3D" id="2.170.220.10">
    <property type="match status" value="2"/>
</dbReference>
<keyword evidence="5 13" id="KW-0547">Nucleotide-binding</keyword>
<dbReference type="PANTHER" id="PTHR43326:SF1">
    <property type="entry name" value="METHIONINE--TRNA LIGASE, MITOCHONDRIAL"/>
    <property type="match status" value="1"/>
</dbReference>
<feature type="domain" description="TRNA-binding" evidence="15">
    <location>
        <begin position="650"/>
        <end position="758"/>
    </location>
</feature>
<evidence type="ECO:0000256" key="13">
    <source>
        <dbReference type="RuleBase" id="RU363039"/>
    </source>
</evidence>
<feature type="region of interest" description="Disordered" evidence="14">
    <location>
        <begin position="613"/>
        <end position="640"/>
    </location>
</feature>
<dbReference type="PROSITE" id="PS50886">
    <property type="entry name" value="TRBD"/>
    <property type="match status" value="1"/>
</dbReference>
<dbReference type="InterPro" id="IPR014729">
    <property type="entry name" value="Rossmann-like_a/b/a_fold"/>
</dbReference>
<keyword evidence="6 13" id="KW-0067">ATP-binding</keyword>
<evidence type="ECO:0000256" key="14">
    <source>
        <dbReference type="SAM" id="MobiDB-lite"/>
    </source>
</evidence>
<dbReference type="PANTHER" id="PTHR43326">
    <property type="entry name" value="METHIONYL-TRNA SYNTHETASE"/>
    <property type="match status" value="1"/>
</dbReference>
<organism evidence="16 17">
    <name type="scientific">Aduncisulcus paluster</name>
    <dbReference type="NCBI Taxonomy" id="2918883"/>
    <lineage>
        <taxon>Eukaryota</taxon>
        <taxon>Metamonada</taxon>
        <taxon>Carpediemonas-like organisms</taxon>
        <taxon>Aduncisulcus</taxon>
    </lineage>
</organism>
<dbReference type="InterPro" id="IPR033911">
    <property type="entry name" value="MetRS_core"/>
</dbReference>
<evidence type="ECO:0000256" key="10">
    <source>
        <dbReference type="ARBA" id="ARBA00030904"/>
    </source>
</evidence>
<dbReference type="InterPro" id="IPR015413">
    <property type="entry name" value="Methionyl/Leucyl_tRNA_Synth"/>
</dbReference>
<keyword evidence="7 12" id="KW-0694">RNA-binding</keyword>
<dbReference type="SUPFAM" id="SSF47323">
    <property type="entry name" value="Anticodon-binding domain of a subclass of class I aminoacyl-tRNA synthetases"/>
    <property type="match status" value="2"/>
</dbReference>
<dbReference type="InterPro" id="IPR023457">
    <property type="entry name" value="Met-tRNA_synth_2"/>
</dbReference>
<dbReference type="Proteomes" id="UP001057375">
    <property type="component" value="Unassembled WGS sequence"/>
</dbReference>
<keyword evidence="4 13" id="KW-0436">Ligase</keyword>
<evidence type="ECO:0000256" key="2">
    <source>
        <dbReference type="ARBA" id="ARBA00022490"/>
    </source>
</evidence>
<evidence type="ECO:0000256" key="4">
    <source>
        <dbReference type="ARBA" id="ARBA00022598"/>
    </source>
</evidence>
<dbReference type="InterPro" id="IPR012340">
    <property type="entry name" value="NA-bd_OB-fold"/>
</dbReference>
<reference evidence="16" key="1">
    <citation type="submission" date="2022-03" db="EMBL/GenBank/DDBJ databases">
        <title>Draft genome sequence of Aduncisulcus paluster, a free-living microaerophilic Fornicata.</title>
        <authorList>
            <person name="Yuyama I."/>
            <person name="Kume K."/>
            <person name="Tamura T."/>
            <person name="Inagaki Y."/>
            <person name="Hashimoto T."/>
        </authorList>
    </citation>
    <scope>NUCLEOTIDE SEQUENCE</scope>
    <source>
        <strain evidence="16">NY0171</strain>
    </source>
</reference>
<keyword evidence="8 13" id="KW-0648">Protein biosynthesis</keyword>
<evidence type="ECO:0000256" key="9">
    <source>
        <dbReference type="ARBA" id="ARBA00023146"/>
    </source>
</evidence>
<comment type="caution">
    <text evidence="16">The sequence shown here is derived from an EMBL/GenBank/DDBJ whole genome shotgun (WGS) entry which is preliminary data.</text>
</comment>
<evidence type="ECO:0000256" key="8">
    <source>
        <dbReference type="ARBA" id="ARBA00022917"/>
    </source>
</evidence>
<dbReference type="SUPFAM" id="SSF50249">
    <property type="entry name" value="Nucleic acid-binding proteins"/>
    <property type="match status" value="1"/>
</dbReference>
<keyword evidence="17" id="KW-1185">Reference proteome</keyword>
<keyword evidence="2" id="KW-0963">Cytoplasm</keyword>
<accession>A0ABQ5KL55</accession>
<dbReference type="CDD" id="cd00814">
    <property type="entry name" value="MetRS_core"/>
    <property type="match status" value="1"/>
</dbReference>
<dbReference type="PRINTS" id="PR01041">
    <property type="entry name" value="TRNASYNTHMET"/>
</dbReference>
<dbReference type="Gene3D" id="1.10.730.10">
    <property type="entry name" value="Isoleucyl-tRNA Synthetase, Domain 1"/>
    <property type="match status" value="1"/>
</dbReference>
<dbReference type="Pfam" id="PF01588">
    <property type="entry name" value="tRNA_bind"/>
    <property type="match status" value="1"/>
</dbReference>
<evidence type="ECO:0000256" key="5">
    <source>
        <dbReference type="ARBA" id="ARBA00022741"/>
    </source>
</evidence>
<name>A0ABQ5KL55_9EUKA</name>
<evidence type="ECO:0000256" key="6">
    <source>
        <dbReference type="ARBA" id="ARBA00022840"/>
    </source>
</evidence>
<dbReference type="InterPro" id="IPR009080">
    <property type="entry name" value="tRNAsynth_Ia_anticodon-bd"/>
</dbReference>
<dbReference type="CDD" id="cd02153">
    <property type="entry name" value="tRNA_bindingDomain"/>
    <property type="match status" value="1"/>
</dbReference>
<dbReference type="SUPFAM" id="SSF52374">
    <property type="entry name" value="Nucleotidylyl transferase"/>
    <property type="match status" value="1"/>
</dbReference>
<evidence type="ECO:0000256" key="3">
    <source>
        <dbReference type="ARBA" id="ARBA00022555"/>
    </source>
</evidence>
<sequence>MYYTTPIYYVNGEPHIGHVFTSTIADVGSRYYRLCGEDVFFLTGSDEHGLKVQKTAESRGITPQAHCDELSKVFMRCAKQFDFTHDRFIRTTDEDHIKAACEIWRRLQENGFIYKAEYSGWYDVSDETFVVESSTEERTDKDGSIIRVCVDNDHKLIWVHEENYMFKLSAFEKPLLDYYKAHPHAIEPAFRQKEQMDFISKGLIDISVSRRKEKVSWGIPVPGDDNHPAFRQKEQMDFISKGLIDISVSRRKEKVSWGIPVPGDDNHVMYVWIDALTNYLTGVGFPDTFPEMIKPEGGEGIPPVAPLDPKHLWNGCVHLLGKDIVRFHCIYWPAFLIGAGIPLPPMWYVHGWWTKDKQKISKSLGNGFDPFDAQKEYGNDVLRYFLLRESHSTLDADFSHDKLVLRNNADLADDLGNLFKRVIAPALNPAQCLPEYTELLASKFTDDDTALIKAAEGLYAIVEGHMKILNCRDALADIWGVLRLANKRMQDAAPWVMMKNVKKTQGLIAMRKSDGADASDVVKKLEDEIESHLLSLNAVMFVVTECVRIVATLLFPFMPNKMGELFKQLGVPKSLIAINNDVLKVGAWREDRSFGKPGAILFSKMLTEEDKAKEDAKKKGKAGPVKGGKKAPKKPSGPVFPKDAPAIMSSFSKALIVCGRIIECKCVEDSDKLFLCKVDVSRGMKPKQVVTGLQHYYSAEELTGKKVACIINLKPAKLAGILSEAMILAGSFQEDGKSDETVKICAVHESCPLGYNVLVDKWPCAAPSDDSTCNAKQWKKITRALKCVGGCAGLEGMKLVCNGKDVVCPLPDGSEIH</sequence>
<evidence type="ECO:0000256" key="7">
    <source>
        <dbReference type="ARBA" id="ARBA00022884"/>
    </source>
</evidence>
<evidence type="ECO:0000313" key="16">
    <source>
        <dbReference type="EMBL" id="GKT33232.1"/>
    </source>
</evidence>
<proteinExistence type="inferred from homology"/>
<dbReference type="Pfam" id="PF09334">
    <property type="entry name" value="tRNA-synt_1g"/>
    <property type="match status" value="2"/>
</dbReference>
<dbReference type="Gene3D" id="3.40.50.620">
    <property type="entry name" value="HUPs"/>
    <property type="match status" value="2"/>
</dbReference>
<dbReference type="GO" id="GO:0016874">
    <property type="term" value="F:ligase activity"/>
    <property type="evidence" value="ECO:0007669"/>
    <property type="project" value="UniProtKB-KW"/>
</dbReference>
<evidence type="ECO:0000256" key="11">
    <source>
        <dbReference type="ARBA" id="ARBA00047364"/>
    </source>
</evidence>
<dbReference type="CDD" id="cd07957">
    <property type="entry name" value="Anticodon_Ia_Met"/>
    <property type="match status" value="1"/>
</dbReference>
<evidence type="ECO:0000259" key="15">
    <source>
        <dbReference type="PROSITE" id="PS50886"/>
    </source>
</evidence>
<keyword evidence="3 12" id="KW-0820">tRNA-binding</keyword>
<evidence type="ECO:0000256" key="1">
    <source>
        <dbReference type="ARBA" id="ARBA00012838"/>
    </source>
</evidence>
<dbReference type="Gene3D" id="2.40.50.140">
    <property type="entry name" value="Nucleic acid-binding proteins"/>
    <property type="match status" value="1"/>
</dbReference>
<protein>
    <recommendedName>
        <fullName evidence="1">methionine--tRNA ligase</fullName>
        <ecNumber evidence="1">6.1.1.10</ecNumber>
    </recommendedName>
    <alternativeName>
        <fullName evidence="10">Methionyl-tRNA synthetase</fullName>
    </alternativeName>
</protein>